<comment type="subcellular location">
    <subcellularLocation>
        <location evidence="6">Cytoplasm</location>
    </subcellularLocation>
</comment>
<evidence type="ECO:0000256" key="4">
    <source>
        <dbReference type="ARBA" id="ARBA00022801"/>
    </source>
</evidence>
<feature type="coiled-coil region" evidence="7">
    <location>
        <begin position="4"/>
        <end position="31"/>
    </location>
</feature>
<keyword evidence="5 6" id="KW-0269">Exonuclease</keyword>
<evidence type="ECO:0000256" key="7">
    <source>
        <dbReference type="SAM" id="Coils"/>
    </source>
</evidence>
<comment type="catalytic activity">
    <reaction evidence="6">
        <text>Exonucleolytic cleavage in either 5'- to 3'- or 3'- to 5'-direction to yield nucleoside 5'-phosphates.</text>
        <dbReference type="EC" id="3.1.11.6"/>
    </reaction>
</comment>
<evidence type="ECO:0000256" key="1">
    <source>
        <dbReference type="ARBA" id="ARBA00009998"/>
    </source>
</evidence>
<dbReference type="GO" id="GO:0009318">
    <property type="term" value="C:exodeoxyribonuclease VII complex"/>
    <property type="evidence" value="ECO:0007669"/>
    <property type="project" value="UniProtKB-UniRule"/>
</dbReference>
<evidence type="ECO:0000313" key="9">
    <source>
        <dbReference type="Proteomes" id="UP000442619"/>
    </source>
</evidence>
<evidence type="ECO:0000256" key="5">
    <source>
        <dbReference type="ARBA" id="ARBA00022839"/>
    </source>
</evidence>
<dbReference type="GO" id="GO:0005829">
    <property type="term" value="C:cytosol"/>
    <property type="evidence" value="ECO:0007669"/>
    <property type="project" value="TreeGrafter"/>
</dbReference>
<comment type="similarity">
    <text evidence="1 6">Belongs to the XseB family.</text>
</comment>
<keyword evidence="7" id="KW-0175">Coiled coil</keyword>
<dbReference type="SUPFAM" id="SSF116842">
    <property type="entry name" value="XseB-like"/>
    <property type="match status" value="1"/>
</dbReference>
<evidence type="ECO:0000256" key="3">
    <source>
        <dbReference type="ARBA" id="ARBA00022722"/>
    </source>
</evidence>
<evidence type="ECO:0000256" key="6">
    <source>
        <dbReference type="HAMAP-Rule" id="MF_00337"/>
    </source>
</evidence>
<gene>
    <name evidence="6 8" type="primary">xseB</name>
    <name evidence="8" type="ORF">FYJ79_02380</name>
</gene>
<comment type="function">
    <text evidence="6">Bidirectionally degrades single-stranded DNA into large acid-insoluble oligonucleotides, which are then degraded further into small acid-soluble oligonucleotides.</text>
</comment>
<dbReference type="HAMAP" id="MF_00337">
    <property type="entry name" value="Exonuc_7_S"/>
    <property type="match status" value="1"/>
</dbReference>
<comment type="subunit">
    <text evidence="6">Heterooligomer composed of large and small subunits.</text>
</comment>
<comment type="caution">
    <text evidence="8">The sequence shown here is derived from an EMBL/GenBank/DDBJ whole genome shotgun (WGS) entry which is preliminary data.</text>
</comment>
<proteinExistence type="inferred from homology"/>
<dbReference type="GO" id="GO:0006308">
    <property type="term" value="P:DNA catabolic process"/>
    <property type="evidence" value="ECO:0007669"/>
    <property type="project" value="UniProtKB-UniRule"/>
</dbReference>
<dbReference type="InterPro" id="IPR037004">
    <property type="entry name" value="Exonuc_VII_ssu_sf"/>
</dbReference>
<dbReference type="Pfam" id="PF02609">
    <property type="entry name" value="Exonuc_VII_S"/>
    <property type="match status" value="1"/>
</dbReference>
<name>A0A844FR68_9FIRM</name>
<dbReference type="RefSeq" id="WP_154514368.1">
    <property type="nucleotide sequence ID" value="NZ_JAXFJJ010000018.1"/>
</dbReference>
<dbReference type="AlphaFoldDB" id="A0A844FR68"/>
<keyword evidence="3 6" id="KW-0540">Nuclease</keyword>
<keyword evidence="9" id="KW-1185">Reference proteome</keyword>
<dbReference type="PANTHER" id="PTHR34137:SF1">
    <property type="entry name" value="EXODEOXYRIBONUCLEASE 7 SMALL SUBUNIT"/>
    <property type="match status" value="1"/>
</dbReference>
<sequence>MDKKMTYEEAMNRLDEIIAVLEENKATLDESIKLYEEGVELAKFCDSKLKSIEDRVVKIYENGSMQTYEGDHNGTNDSGNQ</sequence>
<evidence type="ECO:0000313" key="8">
    <source>
        <dbReference type="EMBL" id="MST88438.1"/>
    </source>
</evidence>
<dbReference type="GO" id="GO:0008855">
    <property type="term" value="F:exodeoxyribonuclease VII activity"/>
    <property type="evidence" value="ECO:0007669"/>
    <property type="project" value="UniProtKB-UniRule"/>
</dbReference>
<protein>
    <recommendedName>
        <fullName evidence="6">Exodeoxyribonuclease 7 small subunit</fullName>
        <ecNumber evidence="6">3.1.11.6</ecNumber>
    </recommendedName>
    <alternativeName>
        <fullName evidence="6">Exodeoxyribonuclease VII small subunit</fullName>
        <shortName evidence="6">Exonuclease VII small subunit</shortName>
    </alternativeName>
</protein>
<dbReference type="EMBL" id="VUNM01000002">
    <property type="protein sequence ID" value="MST88438.1"/>
    <property type="molecule type" value="Genomic_DNA"/>
</dbReference>
<dbReference type="InterPro" id="IPR003761">
    <property type="entry name" value="Exonuc_VII_S"/>
</dbReference>
<keyword evidence="2 6" id="KW-0963">Cytoplasm</keyword>
<reference evidence="8 9" key="1">
    <citation type="submission" date="2019-08" db="EMBL/GenBank/DDBJ databases">
        <title>In-depth cultivation of the pig gut microbiome towards novel bacterial diversity and tailored functional studies.</title>
        <authorList>
            <person name="Wylensek D."/>
            <person name="Hitch T.C.A."/>
            <person name="Clavel T."/>
        </authorList>
    </citation>
    <scope>NUCLEOTIDE SEQUENCE [LARGE SCALE GENOMIC DNA]</scope>
    <source>
        <strain evidence="8 9">CA-Schmier-601-WT-3</strain>
    </source>
</reference>
<dbReference type="Gene3D" id="1.10.287.1040">
    <property type="entry name" value="Exonuclease VII, small subunit"/>
    <property type="match status" value="1"/>
</dbReference>
<dbReference type="EC" id="3.1.11.6" evidence="6"/>
<dbReference type="NCBIfam" id="TIGR01280">
    <property type="entry name" value="xseB"/>
    <property type="match status" value="1"/>
</dbReference>
<dbReference type="PANTHER" id="PTHR34137">
    <property type="entry name" value="EXODEOXYRIBONUCLEASE 7 SMALL SUBUNIT"/>
    <property type="match status" value="1"/>
</dbReference>
<evidence type="ECO:0000256" key="2">
    <source>
        <dbReference type="ARBA" id="ARBA00022490"/>
    </source>
</evidence>
<keyword evidence="4 6" id="KW-0378">Hydrolase</keyword>
<dbReference type="Proteomes" id="UP000442619">
    <property type="component" value="Unassembled WGS sequence"/>
</dbReference>
<organism evidence="8 9">
    <name type="scientific">Sharpea porci</name>
    <dbReference type="NCBI Taxonomy" id="2652286"/>
    <lineage>
        <taxon>Bacteria</taxon>
        <taxon>Bacillati</taxon>
        <taxon>Bacillota</taxon>
        <taxon>Erysipelotrichia</taxon>
        <taxon>Erysipelotrichales</taxon>
        <taxon>Coprobacillaceae</taxon>
        <taxon>Sharpea</taxon>
    </lineage>
</organism>
<accession>A0A844FR68</accession>